<evidence type="ECO:0000313" key="3">
    <source>
        <dbReference type="Proteomes" id="UP000250369"/>
    </source>
</evidence>
<dbReference type="Pfam" id="PF04734">
    <property type="entry name" value="Ceramidase_alk"/>
    <property type="match status" value="1"/>
</dbReference>
<dbReference type="AlphaFoldDB" id="A0A329M7L1"/>
<evidence type="ECO:0000259" key="1">
    <source>
        <dbReference type="Pfam" id="PF04734"/>
    </source>
</evidence>
<feature type="domain" description="Neutral/alkaline non-lysosomal ceramidase N-terminal" evidence="1">
    <location>
        <begin position="3"/>
        <end position="196"/>
    </location>
</feature>
<dbReference type="Proteomes" id="UP000250369">
    <property type="component" value="Unassembled WGS sequence"/>
</dbReference>
<name>A0A329M7L1_9BACL</name>
<accession>A0A329M7L1</accession>
<evidence type="ECO:0000313" key="2">
    <source>
        <dbReference type="EMBL" id="RAV15622.1"/>
    </source>
</evidence>
<protein>
    <recommendedName>
        <fullName evidence="1">Neutral/alkaline non-lysosomal ceramidase N-terminal domain-containing protein</fullName>
    </recommendedName>
</protein>
<reference evidence="2 3" key="1">
    <citation type="journal article" date="2009" name="Int. J. Syst. Evol. Microbiol.">
        <title>Paenibacillus contaminans sp. nov., isolated from a contaminated laboratory plate.</title>
        <authorList>
            <person name="Chou J.H."/>
            <person name="Lee J.H."/>
            <person name="Lin M.C."/>
            <person name="Chang P.S."/>
            <person name="Arun A.B."/>
            <person name="Young C.C."/>
            <person name="Chen W.M."/>
        </authorList>
    </citation>
    <scope>NUCLEOTIDE SEQUENCE [LARGE SCALE GENOMIC DNA]</scope>
    <source>
        <strain evidence="2 3">CKOBP-6</strain>
    </source>
</reference>
<keyword evidence="3" id="KW-1185">Reference proteome</keyword>
<dbReference type="InterPro" id="IPR031329">
    <property type="entry name" value="NEUT/ALK_ceramidase_N"/>
</dbReference>
<dbReference type="EMBL" id="QMFB01000023">
    <property type="protein sequence ID" value="RAV15622.1"/>
    <property type="molecule type" value="Genomic_DNA"/>
</dbReference>
<organism evidence="2 3">
    <name type="scientific">Paenibacillus contaminans</name>
    <dbReference type="NCBI Taxonomy" id="450362"/>
    <lineage>
        <taxon>Bacteria</taxon>
        <taxon>Bacillati</taxon>
        <taxon>Bacillota</taxon>
        <taxon>Bacilli</taxon>
        <taxon>Bacillales</taxon>
        <taxon>Paenibacillaceae</taxon>
        <taxon>Paenibacillus</taxon>
    </lineage>
</organism>
<proteinExistence type="predicted"/>
<sequence length="431" mass="47567">MSELDITPPLDSSMPGYFIDRKSTGVIDRLYAKALVVEQDGSTVAFVVLDTVLVPREVVESIRERVGQQTDIPSKRVMVSATHTHTGPPVSTTTFLKADEAYLQWLAIRAADAITLAYRSRRAARIGFGAGYEADIAFHRRFFMKDGTLLTNPGLRNPNVDRPAGPIDPQVGVVRIDDADGRPMGVVTNYAVHTDTVGGTEYCADFPGELSVVLKKALGEQTVSLFMMGASGNINHWDVFDGRPEAYTDQSRHYLKMGRILAGEVLKTREKIRTSDEAKVVERSSIVTLRYRQPTQEQIETAHANLANLPEDHVERKFAGELLEAARRGEGTTEAEIQTIAVGDLAIVGLPAEMFVEFGLQIKEDSPYGLTLINELCNGIVGTYVCTRESYRLGGYEPRITASNRLQEETGDLFVERALHQLDEMKAEGEC</sequence>
<gene>
    <name evidence="2" type="ORF">DQG23_30065</name>
</gene>
<comment type="caution">
    <text evidence="2">The sequence shown here is derived from an EMBL/GenBank/DDBJ whole genome shotgun (WGS) entry which is preliminary data.</text>
</comment>